<evidence type="ECO:0000313" key="2">
    <source>
        <dbReference type="Proteomes" id="UP000221015"/>
    </source>
</evidence>
<comment type="caution">
    <text evidence="1">The sequence shown here is derived from an EMBL/GenBank/DDBJ whole genome shotgun (WGS) entry which is preliminary data.</text>
</comment>
<protein>
    <submittedName>
        <fullName evidence="1">Aspartate dehydrogenase</fullName>
    </submittedName>
</protein>
<evidence type="ECO:0000313" key="1">
    <source>
        <dbReference type="EMBL" id="PLK29862.1"/>
    </source>
</evidence>
<dbReference type="AlphaFoldDB" id="A0A2J4JPS7"/>
<organism evidence="1 2">
    <name type="scientific">Faecalibacterium prausnitzii</name>
    <dbReference type="NCBI Taxonomy" id="853"/>
    <lineage>
        <taxon>Bacteria</taxon>
        <taxon>Bacillati</taxon>
        <taxon>Bacillota</taxon>
        <taxon>Clostridia</taxon>
        <taxon>Eubacteriales</taxon>
        <taxon>Oscillospiraceae</taxon>
        <taxon>Faecalibacterium</taxon>
    </lineage>
</organism>
<reference evidence="1 2" key="1">
    <citation type="journal article" date="2017" name="Front. Microbiol.">
        <title>New Insights into the Diversity of the Genus Faecalibacterium.</title>
        <authorList>
            <person name="Benevides L."/>
            <person name="Burman S."/>
            <person name="Martin R."/>
            <person name="Robert V."/>
            <person name="Thomas M."/>
            <person name="Miquel S."/>
            <person name="Chain F."/>
            <person name="Sokol H."/>
            <person name="Bermudez-Humaran L.G."/>
            <person name="Morrison M."/>
            <person name="Langella P."/>
            <person name="Azevedo V.A."/>
            <person name="Chatel J.M."/>
            <person name="Soares S."/>
        </authorList>
    </citation>
    <scope>NUCLEOTIDE SEQUENCE [LARGE SCALE GENOMIC DNA]</scope>
    <source>
        <strain evidence="1 2">CNCM I 4542</strain>
    </source>
</reference>
<accession>A0A2J4JPS7</accession>
<dbReference type="EMBL" id="NMTS02000021">
    <property type="protein sequence ID" value="PLK29862.1"/>
    <property type="molecule type" value="Genomic_DNA"/>
</dbReference>
<gene>
    <name evidence="1" type="ORF">CGS50_005885</name>
</gene>
<name>A0A2J4JPS7_9FIRM</name>
<sequence>MFFSRKKPARSYDPATQQPALRCSICTGEQVAGFISPDGHFEDVQLIRTPQELDAFRARYSIPPECPLKKIY</sequence>
<proteinExistence type="predicted"/>
<dbReference type="Proteomes" id="UP000221015">
    <property type="component" value="Unassembled WGS sequence"/>
</dbReference>
<dbReference type="RefSeq" id="WP_005942855.1">
    <property type="nucleotide sequence ID" value="NZ_CABMES010000002.1"/>
</dbReference>